<evidence type="ECO:0000313" key="1">
    <source>
        <dbReference type="EMBL" id="DAZ94884.1"/>
    </source>
</evidence>
<reference evidence="1" key="1">
    <citation type="submission" date="2022-11" db="EMBL/GenBank/DDBJ databases">
        <authorList>
            <person name="Morgan W.R."/>
            <person name="Tartar A."/>
        </authorList>
    </citation>
    <scope>NUCLEOTIDE SEQUENCE</scope>
    <source>
        <strain evidence="1">ARSEF 373</strain>
    </source>
</reference>
<accession>A0AAV2YNG0</accession>
<evidence type="ECO:0000313" key="2">
    <source>
        <dbReference type="Proteomes" id="UP001146120"/>
    </source>
</evidence>
<gene>
    <name evidence="1" type="ORF">N0F65_008028</name>
</gene>
<keyword evidence="2" id="KW-1185">Reference proteome</keyword>
<sequence length="112" mass="12704">MLLHIKAEYHHLLNDCDEAWAAWQRLKVMYQGQQKAGRIYLKHCMFSLEMAEGDNVLQHCNEMLGIHAQLASTGAMMQDEDTLLAARDAASEIHAFKLDARKASERTIMSGE</sequence>
<organism evidence="1 2">
    <name type="scientific">Lagenidium giganteum</name>
    <dbReference type="NCBI Taxonomy" id="4803"/>
    <lineage>
        <taxon>Eukaryota</taxon>
        <taxon>Sar</taxon>
        <taxon>Stramenopiles</taxon>
        <taxon>Oomycota</taxon>
        <taxon>Peronosporomycetes</taxon>
        <taxon>Pythiales</taxon>
        <taxon>Pythiaceae</taxon>
    </lineage>
</organism>
<dbReference type="Proteomes" id="UP001146120">
    <property type="component" value="Unassembled WGS sequence"/>
</dbReference>
<dbReference type="Pfam" id="PF14223">
    <property type="entry name" value="Retrotran_gag_2"/>
    <property type="match status" value="1"/>
</dbReference>
<proteinExistence type="predicted"/>
<comment type="caution">
    <text evidence="1">The sequence shown here is derived from an EMBL/GenBank/DDBJ whole genome shotgun (WGS) entry which is preliminary data.</text>
</comment>
<protein>
    <submittedName>
        <fullName evidence="1">Uncharacterized protein</fullName>
    </submittedName>
</protein>
<dbReference type="EMBL" id="DAKRPA010000228">
    <property type="protein sequence ID" value="DAZ94884.1"/>
    <property type="molecule type" value="Genomic_DNA"/>
</dbReference>
<dbReference type="AlphaFoldDB" id="A0AAV2YNG0"/>
<name>A0AAV2YNG0_9STRA</name>
<reference evidence="1" key="2">
    <citation type="journal article" date="2023" name="Microbiol Resour">
        <title>Decontamination and Annotation of the Draft Genome Sequence of the Oomycete Lagenidium giganteum ARSEF 373.</title>
        <authorList>
            <person name="Morgan W.R."/>
            <person name="Tartar A."/>
        </authorList>
    </citation>
    <scope>NUCLEOTIDE SEQUENCE</scope>
    <source>
        <strain evidence="1">ARSEF 373</strain>
    </source>
</reference>